<dbReference type="Proteomes" id="UP001359559">
    <property type="component" value="Unassembled WGS sequence"/>
</dbReference>
<keyword evidence="2" id="KW-1185">Reference proteome</keyword>
<evidence type="ECO:0000313" key="1">
    <source>
        <dbReference type="EMBL" id="KAK7294439.1"/>
    </source>
</evidence>
<reference evidence="1 2" key="1">
    <citation type="submission" date="2024-01" db="EMBL/GenBank/DDBJ databases">
        <title>The genomes of 5 underutilized Papilionoideae crops provide insights into root nodulation and disease resistance.</title>
        <authorList>
            <person name="Yuan L."/>
        </authorList>
    </citation>
    <scope>NUCLEOTIDE SEQUENCE [LARGE SCALE GENOMIC DNA]</scope>
    <source>
        <strain evidence="1">LY-2023</strain>
        <tissue evidence="1">Leaf</tissue>
    </source>
</reference>
<organism evidence="1 2">
    <name type="scientific">Clitoria ternatea</name>
    <name type="common">Butterfly pea</name>
    <dbReference type="NCBI Taxonomy" id="43366"/>
    <lineage>
        <taxon>Eukaryota</taxon>
        <taxon>Viridiplantae</taxon>
        <taxon>Streptophyta</taxon>
        <taxon>Embryophyta</taxon>
        <taxon>Tracheophyta</taxon>
        <taxon>Spermatophyta</taxon>
        <taxon>Magnoliopsida</taxon>
        <taxon>eudicotyledons</taxon>
        <taxon>Gunneridae</taxon>
        <taxon>Pentapetalae</taxon>
        <taxon>rosids</taxon>
        <taxon>fabids</taxon>
        <taxon>Fabales</taxon>
        <taxon>Fabaceae</taxon>
        <taxon>Papilionoideae</taxon>
        <taxon>50 kb inversion clade</taxon>
        <taxon>NPAAA clade</taxon>
        <taxon>indigoferoid/millettioid clade</taxon>
        <taxon>Phaseoleae</taxon>
        <taxon>Clitoria</taxon>
    </lineage>
</organism>
<evidence type="ECO:0000313" key="2">
    <source>
        <dbReference type="Proteomes" id="UP001359559"/>
    </source>
</evidence>
<accession>A0AAN9PEG3</accession>
<comment type="caution">
    <text evidence="1">The sequence shown here is derived from an EMBL/GenBank/DDBJ whole genome shotgun (WGS) entry which is preliminary data.</text>
</comment>
<proteinExistence type="predicted"/>
<gene>
    <name evidence="1" type="ORF">RJT34_17328</name>
</gene>
<sequence>MSDLTILPDFPDQVVLAEPMDLVATPILVLALPIEPINMTFMYGGTEALTKMSSVARDLLGKAFNAYAMVKKKYEEPEDAPYELAA</sequence>
<name>A0AAN9PEG3_CLITE</name>
<dbReference type="AlphaFoldDB" id="A0AAN9PEG3"/>
<dbReference type="EMBL" id="JAYKXN010000004">
    <property type="protein sequence ID" value="KAK7294439.1"/>
    <property type="molecule type" value="Genomic_DNA"/>
</dbReference>
<protein>
    <submittedName>
        <fullName evidence="1">Uncharacterized protein</fullName>
    </submittedName>
</protein>